<evidence type="ECO:0000313" key="2">
    <source>
        <dbReference type="EMBL" id="PZD70349.1"/>
    </source>
</evidence>
<dbReference type="AlphaFoldDB" id="A0A2W1J750"/>
<keyword evidence="3" id="KW-1185">Reference proteome</keyword>
<feature type="region of interest" description="Disordered" evidence="1">
    <location>
        <begin position="79"/>
        <end position="99"/>
    </location>
</feature>
<evidence type="ECO:0000256" key="1">
    <source>
        <dbReference type="SAM" id="MobiDB-lite"/>
    </source>
</evidence>
<organism evidence="2 3">
    <name type="scientific">Acaryochloris thomasi RCC1774</name>
    <dbReference type="NCBI Taxonomy" id="1764569"/>
    <lineage>
        <taxon>Bacteria</taxon>
        <taxon>Bacillati</taxon>
        <taxon>Cyanobacteriota</taxon>
        <taxon>Cyanophyceae</taxon>
        <taxon>Acaryochloridales</taxon>
        <taxon>Acaryochloridaceae</taxon>
        <taxon>Acaryochloris</taxon>
        <taxon>Acaryochloris thomasi</taxon>
    </lineage>
</organism>
<proteinExistence type="predicted"/>
<dbReference type="Proteomes" id="UP000248857">
    <property type="component" value="Unassembled WGS sequence"/>
</dbReference>
<gene>
    <name evidence="2" type="ORF">C1752_13982</name>
</gene>
<reference evidence="2 3" key="1">
    <citation type="journal article" date="2018" name="Sci. Rep.">
        <title>A novel species of the marine cyanobacterium Acaryochloris with a unique pigment content and lifestyle.</title>
        <authorList>
            <person name="Partensky F."/>
            <person name="Six C."/>
            <person name="Ratin M."/>
            <person name="Garczarek L."/>
            <person name="Vaulot D."/>
            <person name="Probert I."/>
            <person name="Calteau A."/>
            <person name="Gourvil P."/>
            <person name="Marie D."/>
            <person name="Grebert T."/>
            <person name="Bouchier C."/>
            <person name="Le Panse S."/>
            <person name="Gachenot M."/>
            <person name="Rodriguez F."/>
            <person name="Garrido J.L."/>
        </authorList>
    </citation>
    <scope>NUCLEOTIDE SEQUENCE [LARGE SCALE GENOMIC DNA]</scope>
    <source>
        <strain evidence="2 3">RCC1774</strain>
    </source>
</reference>
<dbReference type="EMBL" id="PQWO01000042">
    <property type="protein sequence ID" value="PZD70349.1"/>
    <property type="molecule type" value="Genomic_DNA"/>
</dbReference>
<sequence>MISPGFPQTKGIFPQLIKRFSTEKQKFSTGKNEFIGASRSSVDFDGFEQFPQEELNLCNQKRQEALICREGRSSIRLDFLRPPIDNPTPRSQIMVRPVQ</sequence>
<name>A0A2W1J750_9CYAN</name>
<accession>A0A2W1J750</accession>
<evidence type="ECO:0000313" key="3">
    <source>
        <dbReference type="Proteomes" id="UP000248857"/>
    </source>
</evidence>
<protein>
    <submittedName>
        <fullName evidence="2">Uncharacterized protein</fullName>
    </submittedName>
</protein>
<comment type="caution">
    <text evidence="2">The sequence shown here is derived from an EMBL/GenBank/DDBJ whole genome shotgun (WGS) entry which is preliminary data.</text>
</comment>